<dbReference type="AlphaFoldDB" id="A0A0B0MHE9"/>
<name>A0A0B0MHE9_GOSAR</name>
<comment type="caution">
    <text evidence="1">The sequence shown here is derived from an EMBL/GenBank/DDBJ whole genome shotgun (WGS) entry which is preliminary data.</text>
</comment>
<accession>A0A0B0MHE9</accession>
<dbReference type="EMBL" id="JRRC01118770">
    <property type="protein sequence ID" value="KHG00220.1"/>
    <property type="molecule type" value="Genomic_DNA"/>
</dbReference>
<evidence type="ECO:0000313" key="2">
    <source>
        <dbReference type="Proteomes" id="UP000032142"/>
    </source>
</evidence>
<protein>
    <submittedName>
        <fullName evidence="1">Uncharacterized protein</fullName>
    </submittedName>
</protein>
<proteinExistence type="predicted"/>
<gene>
    <name evidence="1" type="ORF">F383_38913</name>
</gene>
<dbReference type="Proteomes" id="UP000032142">
    <property type="component" value="Unassembled WGS sequence"/>
</dbReference>
<reference evidence="2" key="1">
    <citation type="submission" date="2014-09" db="EMBL/GenBank/DDBJ databases">
        <authorList>
            <person name="Mudge J."/>
            <person name="Ramaraj T."/>
            <person name="Lindquist I.E."/>
            <person name="Bharti A.K."/>
            <person name="Sundararajan A."/>
            <person name="Cameron C.T."/>
            <person name="Woodward J.E."/>
            <person name="May G.D."/>
            <person name="Brubaker C."/>
            <person name="Broadhvest J."/>
            <person name="Wilkins T.A."/>
        </authorList>
    </citation>
    <scope>NUCLEOTIDE SEQUENCE</scope>
    <source>
        <strain evidence="2">cv. AKA8401</strain>
    </source>
</reference>
<sequence length="24" mass="2735">MCSHNRLFVHLGNSSLFNLLPTHP</sequence>
<organism evidence="1 2">
    <name type="scientific">Gossypium arboreum</name>
    <name type="common">Tree cotton</name>
    <name type="synonym">Gossypium nanking</name>
    <dbReference type="NCBI Taxonomy" id="29729"/>
    <lineage>
        <taxon>Eukaryota</taxon>
        <taxon>Viridiplantae</taxon>
        <taxon>Streptophyta</taxon>
        <taxon>Embryophyta</taxon>
        <taxon>Tracheophyta</taxon>
        <taxon>Spermatophyta</taxon>
        <taxon>Magnoliopsida</taxon>
        <taxon>eudicotyledons</taxon>
        <taxon>Gunneridae</taxon>
        <taxon>Pentapetalae</taxon>
        <taxon>rosids</taxon>
        <taxon>malvids</taxon>
        <taxon>Malvales</taxon>
        <taxon>Malvaceae</taxon>
        <taxon>Malvoideae</taxon>
        <taxon>Gossypium</taxon>
    </lineage>
</organism>
<evidence type="ECO:0000313" key="1">
    <source>
        <dbReference type="EMBL" id="KHG00220.1"/>
    </source>
</evidence>
<keyword evidence="2" id="KW-1185">Reference proteome</keyword>